<evidence type="ECO:0000256" key="2">
    <source>
        <dbReference type="ARBA" id="ARBA00005885"/>
    </source>
</evidence>
<evidence type="ECO:0000256" key="3">
    <source>
        <dbReference type="ARBA" id="ARBA00022490"/>
    </source>
</evidence>
<evidence type="ECO:0000256" key="4">
    <source>
        <dbReference type="ARBA" id="ARBA00022701"/>
    </source>
</evidence>
<feature type="domain" description="GAG-pre-integrase" evidence="8">
    <location>
        <begin position="287"/>
        <end position="337"/>
    </location>
</feature>
<dbReference type="AlphaFoldDB" id="A0A835DPJ8"/>
<dbReference type="InterPro" id="IPR025724">
    <property type="entry name" value="GAG-pre-integrase_dom"/>
</dbReference>
<sequence>MSESSNISEPTTTKPLFPSSSSHSTSITSKLSDDNYHMWISQVLPQLRGHQVLGYVDGSTPCPPRFLIHADGSIPTLNPAYDEWQRQDQLLLSWLISSLSVEVHAQVIGLSTSHDVWTSLETSYAAHSRARVLQLRMELQSLKKGPDSIQKYFQRAKTFAHQLALAGRPVCDEDLILSILAGLPSEYGPFRTSISTREEAVSMSDLLGYLLTEEFRIHHDAAPIDAPPAANVIVHASSPPIQTTRGYNPNRSRGSRFRGRGRGRQYGHSRSNTNDSSSSPSIQRNNKEANLHDATHWHLRLGHPAFRTVRHILEQLGTPISSNKDVSICDACQKGKSHALPFPSTSTPADSLHSGSISFGRFETESLSWERRSSFSHNRYLEEVEKYSTPGSVTQKKAYFEAHFKKKALLRQASSECQNGMEYQTSENDVLDQMSYIEEFDHANDGSHFSHYGESPDGSDYHRECEVMEYERIEELSPSESQIEPTLTNTEAVLDDALQNIKPEEMHQNQFECEKLKLVKEEHEIEVKQKLADDTEHVDGLLKATDQSPKSRLAEEDDGPSLIRTQKNPLKVKAIAETKSTRPKMKLPVTVAKVPKNLSSEASKDSAKISRRMERENPLKMKPEKRSPHTVLPTTCFVPRTLKLEIDLPSQEPENLKAKLCQEGRSEKDLRAKKVITVPQPFATEEGESRAHQTANRDWTRKTYSFVVVAHLIQFYMKLEEKMHAKEVEMNQIQAKTQEETEAEMRQFRRSLNFKATPMPSFYLESVSRGSDGKKVVSAQEKSTKLLCKSTSPGSKAATRSPTAFSKAGNQQDDLSASKYDNATAQPKSSKATGCPIVQPTETGYSFQTTSTNRNRTPHAGKKNEAAGKKEKEKGKNNNVQKQQGSECNKVKKGDRVEGRRMVGGVGKSSSEMVRKVMKSVSGMGSLTINVAS</sequence>
<comment type="similarity">
    <text evidence="2">Belongs to the TPX2 family.</text>
</comment>
<dbReference type="OrthoDB" id="758458at2759"/>
<dbReference type="Pfam" id="PF06886">
    <property type="entry name" value="TPX2"/>
    <property type="match status" value="1"/>
</dbReference>
<feature type="compositionally biased region" description="Basic and acidic residues" evidence="6">
    <location>
        <begin position="862"/>
        <end position="876"/>
    </location>
</feature>
<protein>
    <recommendedName>
        <fullName evidence="11">TPX2 C-terminal domain-containing protein</fullName>
    </recommendedName>
</protein>
<feature type="compositionally biased region" description="Polar residues" evidence="6">
    <location>
        <begin position="1"/>
        <end position="14"/>
    </location>
</feature>
<evidence type="ECO:0000313" key="10">
    <source>
        <dbReference type="Proteomes" id="UP000655225"/>
    </source>
</evidence>
<feature type="compositionally biased region" description="Basic residues" evidence="6">
    <location>
        <begin position="253"/>
        <end position="267"/>
    </location>
</feature>
<keyword evidence="10" id="KW-1185">Reference proteome</keyword>
<feature type="region of interest" description="Disordered" evidence="6">
    <location>
        <begin position="237"/>
        <end position="286"/>
    </location>
</feature>
<keyword evidence="3" id="KW-0963">Cytoplasm</keyword>
<reference evidence="9 10" key="1">
    <citation type="submission" date="2020-04" db="EMBL/GenBank/DDBJ databases">
        <title>Plant Genome Project.</title>
        <authorList>
            <person name="Zhang R.-G."/>
        </authorList>
    </citation>
    <scope>NUCLEOTIDE SEQUENCE [LARGE SCALE GENOMIC DNA]</scope>
    <source>
        <strain evidence="9">YNK0</strain>
        <tissue evidence="9">Leaf</tissue>
    </source>
</reference>
<feature type="region of interest" description="Disordered" evidence="6">
    <location>
        <begin position="597"/>
        <end position="632"/>
    </location>
</feature>
<dbReference type="EMBL" id="JABCRI010000004">
    <property type="protein sequence ID" value="KAF8407672.1"/>
    <property type="molecule type" value="Genomic_DNA"/>
</dbReference>
<dbReference type="InterPro" id="IPR044216">
    <property type="entry name" value="WDL7"/>
</dbReference>
<organism evidence="9 10">
    <name type="scientific">Tetracentron sinense</name>
    <name type="common">Spur-leaf</name>
    <dbReference type="NCBI Taxonomy" id="13715"/>
    <lineage>
        <taxon>Eukaryota</taxon>
        <taxon>Viridiplantae</taxon>
        <taxon>Streptophyta</taxon>
        <taxon>Embryophyta</taxon>
        <taxon>Tracheophyta</taxon>
        <taxon>Spermatophyta</taxon>
        <taxon>Magnoliopsida</taxon>
        <taxon>Trochodendrales</taxon>
        <taxon>Trochodendraceae</taxon>
        <taxon>Tetracentron</taxon>
    </lineage>
</organism>
<feature type="compositionally biased region" description="Polar residues" evidence="6">
    <location>
        <begin position="840"/>
        <end position="855"/>
    </location>
</feature>
<comment type="caution">
    <text evidence="9">The sequence shown here is derived from an EMBL/GenBank/DDBJ whole genome shotgun (WGS) entry which is preliminary data.</text>
</comment>
<evidence type="ECO:0000256" key="6">
    <source>
        <dbReference type="SAM" id="MobiDB-lite"/>
    </source>
</evidence>
<dbReference type="InterPro" id="IPR027329">
    <property type="entry name" value="TPX2_C"/>
</dbReference>
<feature type="region of interest" description="Disordered" evidence="6">
    <location>
        <begin position="1"/>
        <end position="24"/>
    </location>
</feature>
<name>A0A835DPJ8_TETSI</name>
<proteinExistence type="inferred from homology"/>
<dbReference type="Pfam" id="PF14223">
    <property type="entry name" value="Retrotran_gag_2"/>
    <property type="match status" value="1"/>
</dbReference>
<accession>A0A835DPJ8</accession>
<dbReference type="PANTHER" id="PTHR47067:SF6">
    <property type="entry name" value="PROTEIN WVD2-LIKE 7"/>
    <property type="match status" value="1"/>
</dbReference>
<dbReference type="Proteomes" id="UP000655225">
    <property type="component" value="Unassembled WGS sequence"/>
</dbReference>
<feature type="domain" description="TPX2 C-terminal" evidence="7">
    <location>
        <begin position="714"/>
        <end position="769"/>
    </location>
</feature>
<feature type="compositionally biased region" description="Basic and acidic residues" evidence="6">
    <location>
        <begin position="602"/>
        <end position="627"/>
    </location>
</feature>
<evidence type="ECO:0008006" key="11">
    <source>
        <dbReference type="Google" id="ProtNLM"/>
    </source>
</evidence>
<evidence type="ECO:0000259" key="8">
    <source>
        <dbReference type="Pfam" id="PF13976"/>
    </source>
</evidence>
<dbReference type="Pfam" id="PF13976">
    <property type="entry name" value="gag_pre-integrs"/>
    <property type="match status" value="1"/>
</dbReference>
<evidence type="ECO:0000256" key="1">
    <source>
        <dbReference type="ARBA" id="ARBA00004245"/>
    </source>
</evidence>
<dbReference type="GO" id="GO:0005874">
    <property type="term" value="C:microtubule"/>
    <property type="evidence" value="ECO:0007669"/>
    <property type="project" value="UniProtKB-KW"/>
</dbReference>
<feature type="compositionally biased region" description="Polar residues" evidence="6">
    <location>
        <begin position="789"/>
        <end position="832"/>
    </location>
</feature>
<evidence type="ECO:0000256" key="5">
    <source>
        <dbReference type="ARBA" id="ARBA00023212"/>
    </source>
</evidence>
<feature type="compositionally biased region" description="Polar residues" evidence="6">
    <location>
        <begin position="239"/>
        <end position="250"/>
    </location>
</feature>
<keyword evidence="4" id="KW-0493">Microtubule</keyword>
<dbReference type="PANTHER" id="PTHR47067">
    <property type="entry name" value="TPX2 (TARGETING PROTEIN FOR XKLP2) PROTEIN FAMILY-RELATED"/>
    <property type="match status" value="1"/>
</dbReference>
<feature type="compositionally biased region" description="Low complexity" evidence="6">
    <location>
        <begin position="268"/>
        <end position="281"/>
    </location>
</feature>
<feature type="region of interest" description="Disordered" evidence="6">
    <location>
        <begin position="775"/>
        <end position="912"/>
    </location>
</feature>
<comment type="subcellular location">
    <subcellularLocation>
        <location evidence="1">Cytoplasm</location>
        <location evidence="1">Cytoskeleton</location>
    </subcellularLocation>
</comment>
<evidence type="ECO:0000259" key="7">
    <source>
        <dbReference type="Pfam" id="PF06886"/>
    </source>
</evidence>
<feature type="region of interest" description="Disordered" evidence="6">
    <location>
        <begin position="542"/>
        <end position="563"/>
    </location>
</feature>
<feature type="compositionally biased region" description="Basic and acidic residues" evidence="6">
    <location>
        <begin position="889"/>
        <end position="901"/>
    </location>
</feature>
<keyword evidence="5" id="KW-0206">Cytoskeleton</keyword>
<evidence type="ECO:0000313" key="9">
    <source>
        <dbReference type="EMBL" id="KAF8407672.1"/>
    </source>
</evidence>
<gene>
    <name evidence="9" type="ORF">HHK36_006807</name>
</gene>